<dbReference type="OrthoDB" id="294702at2759"/>
<dbReference type="EMBL" id="JACXVP010000007">
    <property type="protein sequence ID" value="KAG5594518.1"/>
    <property type="molecule type" value="Genomic_DNA"/>
</dbReference>
<organism evidence="1 2">
    <name type="scientific">Solanum commersonii</name>
    <name type="common">Commerson's wild potato</name>
    <name type="synonym">Commerson's nightshade</name>
    <dbReference type="NCBI Taxonomy" id="4109"/>
    <lineage>
        <taxon>Eukaryota</taxon>
        <taxon>Viridiplantae</taxon>
        <taxon>Streptophyta</taxon>
        <taxon>Embryophyta</taxon>
        <taxon>Tracheophyta</taxon>
        <taxon>Spermatophyta</taxon>
        <taxon>Magnoliopsida</taxon>
        <taxon>eudicotyledons</taxon>
        <taxon>Gunneridae</taxon>
        <taxon>Pentapetalae</taxon>
        <taxon>asterids</taxon>
        <taxon>lamiids</taxon>
        <taxon>Solanales</taxon>
        <taxon>Solanaceae</taxon>
        <taxon>Solanoideae</taxon>
        <taxon>Solaneae</taxon>
        <taxon>Solanum</taxon>
    </lineage>
</organism>
<gene>
    <name evidence="1" type="ORF">H5410_035750</name>
</gene>
<keyword evidence="2" id="KW-1185">Reference proteome</keyword>
<name>A0A9J5Y638_SOLCO</name>
<sequence length="211" mass="23551">MDLNISFHPDLMAKIVDVTQTKALDTSHGPILSAPKRQARDDSFMARMFGMEKLQLRIGGCPVTDEEMETLVDPYPLFKSTTFLCMTGPTFLEPLDDDEATTDEEMDKEDDEVDEELDVHISKIVADQKQAYQQKLLLSRLAYLSLFKPPTPKDCGSPDGLPVTSPRVQLSDGIYLAYKQGGVAKEKPKHNAIIVHGFYSSKDLMLPISEV</sequence>
<reference evidence="1 2" key="1">
    <citation type="submission" date="2020-09" db="EMBL/GenBank/DDBJ databases">
        <title>De no assembly of potato wild relative species, Solanum commersonii.</title>
        <authorList>
            <person name="Cho K."/>
        </authorList>
    </citation>
    <scope>NUCLEOTIDE SEQUENCE [LARGE SCALE GENOMIC DNA]</scope>
    <source>
        <strain evidence="1">LZ3.2</strain>
        <tissue evidence="1">Leaf</tissue>
    </source>
</reference>
<dbReference type="Proteomes" id="UP000824120">
    <property type="component" value="Chromosome 7"/>
</dbReference>
<dbReference type="PANTHER" id="PTHR45763">
    <property type="entry name" value="HYDROLASE, ALPHA/BETA FOLD FAMILY PROTEIN, EXPRESSED-RELATED"/>
    <property type="match status" value="1"/>
</dbReference>
<protein>
    <submittedName>
        <fullName evidence="1">Uncharacterized protein</fullName>
    </submittedName>
</protein>
<evidence type="ECO:0000313" key="2">
    <source>
        <dbReference type="Proteomes" id="UP000824120"/>
    </source>
</evidence>
<comment type="caution">
    <text evidence="1">The sequence shown here is derived from an EMBL/GenBank/DDBJ whole genome shotgun (WGS) entry which is preliminary data.</text>
</comment>
<dbReference type="AlphaFoldDB" id="A0A9J5Y638"/>
<dbReference type="PANTHER" id="PTHR45763:SF21">
    <property type="entry name" value="ALPHA_BETA-HYDROLASES SUPERFAMILY PROTEIN"/>
    <property type="match status" value="1"/>
</dbReference>
<evidence type="ECO:0000313" key="1">
    <source>
        <dbReference type="EMBL" id="KAG5594518.1"/>
    </source>
</evidence>
<proteinExistence type="predicted"/>
<accession>A0A9J5Y638</accession>